<reference evidence="3 4" key="1">
    <citation type="submission" date="2020-05" db="EMBL/GenBank/DDBJ databases">
        <title>Nakamurella sp. DB0629 isolated from air conditioner.</title>
        <authorList>
            <person name="Kim D.H."/>
            <person name="Kim D.-U."/>
        </authorList>
    </citation>
    <scope>NUCLEOTIDE SEQUENCE [LARGE SCALE GENOMIC DNA]</scope>
    <source>
        <strain evidence="3 4">DB0629</strain>
    </source>
</reference>
<evidence type="ECO:0000313" key="4">
    <source>
        <dbReference type="Proteomes" id="UP000562984"/>
    </source>
</evidence>
<comment type="similarity">
    <text evidence="1">Belongs to the LytR/CpsA/Psr (LCP) family.</text>
</comment>
<dbReference type="AlphaFoldDB" id="A0A849A9D0"/>
<dbReference type="EMBL" id="JABEND010000010">
    <property type="protein sequence ID" value="NNG37149.1"/>
    <property type="molecule type" value="Genomic_DNA"/>
</dbReference>
<evidence type="ECO:0000259" key="2">
    <source>
        <dbReference type="Pfam" id="PF03816"/>
    </source>
</evidence>
<dbReference type="Proteomes" id="UP000562984">
    <property type="component" value="Unassembled WGS sequence"/>
</dbReference>
<protein>
    <submittedName>
        <fullName evidence="3">LCP family protein</fullName>
    </submittedName>
</protein>
<dbReference type="Pfam" id="PF03816">
    <property type="entry name" value="LytR_cpsA_psr"/>
    <property type="match status" value="1"/>
</dbReference>
<keyword evidence="4" id="KW-1185">Reference proteome</keyword>
<feature type="domain" description="Cell envelope-related transcriptional attenuator" evidence="2">
    <location>
        <begin position="79"/>
        <end position="194"/>
    </location>
</feature>
<dbReference type="RefSeq" id="WP_171200839.1">
    <property type="nucleotide sequence ID" value="NZ_JABEND010000010.1"/>
</dbReference>
<dbReference type="InterPro" id="IPR004474">
    <property type="entry name" value="LytR_CpsA_psr"/>
</dbReference>
<dbReference type="PANTHER" id="PTHR33392:SF6">
    <property type="entry name" value="POLYISOPRENYL-TEICHOIC ACID--PEPTIDOGLYCAN TEICHOIC ACID TRANSFERASE TAGU"/>
    <property type="match status" value="1"/>
</dbReference>
<evidence type="ECO:0000313" key="3">
    <source>
        <dbReference type="EMBL" id="NNG37149.1"/>
    </source>
</evidence>
<dbReference type="PANTHER" id="PTHR33392">
    <property type="entry name" value="POLYISOPRENYL-TEICHOIC ACID--PEPTIDOGLYCAN TEICHOIC ACID TRANSFERASE TAGU"/>
    <property type="match status" value="1"/>
</dbReference>
<dbReference type="Gene3D" id="3.40.630.190">
    <property type="entry name" value="LCP protein"/>
    <property type="match status" value="1"/>
</dbReference>
<gene>
    <name evidence="3" type="ORF">HKD39_15845</name>
</gene>
<dbReference type="InterPro" id="IPR050922">
    <property type="entry name" value="LytR/CpsA/Psr_CW_biosynth"/>
</dbReference>
<organism evidence="3 4">
    <name type="scientific">Nakamurella aerolata</name>
    <dbReference type="NCBI Taxonomy" id="1656892"/>
    <lineage>
        <taxon>Bacteria</taxon>
        <taxon>Bacillati</taxon>
        <taxon>Actinomycetota</taxon>
        <taxon>Actinomycetes</taxon>
        <taxon>Nakamurellales</taxon>
        <taxon>Nakamurellaceae</taxon>
        <taxon>Nakamurella</taxon>
    </lineage>
</organism>
<sequence>MRRAGVVGGVVLIAVAADAVAMGARLQHFALTAAVDATGQPAGRSWLIVGSDSRADLAAGTDAGGYGSTDQVQGRRADMVLLVRQDGTGTRAVSIPRDMMVRLRPDLAVRVALALQDGPQGLADGICNTLGVAVTDMAIVNFRTFAAAVDAVGGVPVTLPTPIRDRATGLEIGDAGPRTLDGVQALALVRSRQAELLVKGRWVAESDAVGAQQRADWGGAVLSAFAGRAKSAVGNPVVAQRLAWTLSGGLQVSSGLGLADLIQLRGVDPRVPVLPTDPDPNPRLGLLHAGAGAKNVLRELGYQGECTTAAMRGYVEDAGGRVRRVDG</sequence>
<proteinExistence type="inferred from homology"/>
<name>A0A849A9D0_9ACTN</name>
<comment type="caution">
    <text evidence="3">The sequence shown here is derived from an EMBL/GenBank/DDBJ whole genome shotgun (WGS) entry which is preliminary data.</text>
</comment>
<evidence type="ECO:0000256" key="1">
    <source>
        <dbReference type="ARBA" id="ARBA00006068"/>
    </source>
</evidence>
<accession>A0A849A9D0</accession>